<keyword evidence="2" id="KW-1185">Reference proteome</keyword>
<dbReference type="Gene3D" id="3.40.1260.10">
    <property type="entry name" value="DsrEFH-like"/>
    <property type="match status" value="1"/>
</dbReference>
<dbReference type="RefSeq" id="WP_009869731.1">
    <property type="nucleotide sequence ID" value="NZ_JXSL01000023.1"/>
</dbReference>
<dbReference type="SUPFAM" id="SSF75169">
    <property type="entry name" value="DsrEFH-like"/>
    <property type="match status" value="1"/>
</dbReference>
<dbReference type="PANTHER" id="PTHR34655:SF1">
    <property type="match status" value="1"/>
</dbReference>
<accession>A0A0C2UDE6</accession>
<dbReference type="STRING" id="272627.CCC_04038"/>
<protein>
    <recommendedName>
        <fullName evidence="3">Peroxiredoxin family protein</fullName>
    </recommendedName>
</protein>
<dbReference type="PANTHER" id="PTHR34655">
    <property type="entry name" value="CONSERVED WITHIN P. AEROPHILUM"/>
    <property type="match status" value="1"/>
</dbReference>
<dbReference type="AlphaFoldDB" id="A0A0C2UDE6"/>
<evidence type="ECO:0000313" key="1">
    <source>
        <dbReference type="EMBL" id="KIL99522.1"/>
    </source>
</evidence>
<reference evidence="1 2" key="1">
    <citation type="submission" date="2015-01" db="EMBL/GenBank/DDBJ databases">
        <title>Genome Sequence of Magnetospirillum magnetotacticum Strain MS-1.</title>
        <authorList>
            <person name="Marinov G.K."/>
            <person name="Smalley M.D."/>
            <person name="DeSalvo G."/>
        </authorList>
    </citation>
    <scope>NUCLEOTIDE SEQUENCE [LARGE SCALE GENOMIC DNA]</scope>
    <source>
        <strain evidence="1 2">MS-1</strain>
    </source>
</reference>
<name>A0A0C2UDE6_PARME</name>
<organism evidence="1 2">
    <name type="scientific">Paramagnetospirillum magnetotacticum MS-1</name>
    <dbReference type="NCBI Taxonomy" id="272627"/>
    <lineage>
        <taxon>Bacteria</taxon>
        <taxon>Pseudomonadati</taxon>
        <taxon>Pseudomonadota</taxon>
        <taxon>Alphaproteobacteria</taxon>
        <taxon>Rhodospirillales</taxon>
        <taxon>Magnetospirillaceae</taxon>
        <taxon>Paramagnetospirillum</taxon>
    </lineage>
</organism>
<proteinExistence type="predicted"/>
<dbReference type="OrthoDB" id="9802028at2"/>
<sequence>MSSKPLYVMLCSGEHEKIQLAAMVASVAAVSDRPVEVFVTMNAILAFQRGKSPAERYYGGHFHEMFKTQNVPDAVELFGQGKMLGEMKMWVCSMVLDIKHWEWDKDLTEDLFDGPLGLTKFLADAENGELITI</sequence>
<dbReference type="InterPro" id="IPR027396">
    <property type="entry name" value="DsrEFH-like"/>
</dbReference>
<dbReference type="EMBL" id="JXSL01000023">
    <property type="protein sequence ID" value="KIL99522.1"/>
    <property type="molecule type" value="Genomic_DNA"/>
</dbReference>
<comment type="caution">
    <text evidence="1">The sequence shown here is derived from an EMBL/GenBank/DDBJ whole genome shotgun (WGS) entry which is preliminary data.</text>
</comment>
<evidence type="ECO:0000313" key="2">
    <source>
        <dbReference type="Proteomes" id="UP000031971"/>
    </source>
</evidence>
<dbReference type="Proteomes" id="UP000031971">
    <property type="component" value="Unassembled WGS sequence"/>
</dbReference>
<evidence type="ECO:0008006" key="3">
    <source>
        <dbReference type="Google" id="ProtNLM"/>
    </source>
</evidence>
<gene>
    <name evidence="1" type="ORF">CCC_04038</name>
</gene>